<evidence type="ECO:0000313" key="2">
    <source>
        <dbReference type="EMBL" id="NME27593.1"/>
    </source>
</evidence>
<dbReference type="AlphaFoldDB" id="A0A848BZ23"/>
<accession>A0A848BZ23</accession>
<feature type="domain" description="YgjP-like metallopeptidase" evidence="1">
    <location>
        <begin position="21"/>
        <end position="226"/>
    </location>
</feature>
<comment type="caution">
    <text evidence="2">The sequence shown here is derived from an EMBL/GenBank/DDBJ whole genome shotgun (WGS) entry which is preliminary data.</text>
</comment>
<dbReference type="Proteomes" id="UP000591071">
    <property type="component" value="Unassembled WGS sequence"/>
</dbReference>
<sequence length="866" mass="99925">MRIVISGIPIEVQKKNIKNMHLQVKPPDGHVTISAPKSVDDEAIKMYARLNLGFIKNAIAKFQSQPRASKRQYVSGETLYIWGKAYYLLFKADAQKNSFTIQNQNVILAMNSKSSVKQREAYVREEYRKMLKAAIEKRLPFWEEKTGLHCDSWQTKYMITKWGACNTEKRKLWFNLQLAQKEPQCLDYIILHELTHLITRKHDATFTSHLDRYMPEWREVRKTLNDSRFDYYEAHDESPLQKLINRKRYDEIKDAALAYLHKVQEVTNESVEAVDVTLENVTHIVQQSDGVIGFDVIVSCAVEKSSSTKSYFIEKWLRIHCQVTMGIELGGFRIIRIGNCDAPEEDEPEKLSGELVPIISRDQFDEEAEKFLLRYCPEALEHPMCVPIHDIAEDLMGLTIIDNIELSDELTYFGTIVFDDGNIFDSHRSHRKLLIRNAKRGTVYLDPRVTYERSVGTLRTTLAHECFHWYRHQPYHALMKMIGAKDTVGRAIRCEINAKTTNSEKWKAVDWMEWQARGIAPKILMPAKTVKQKADSLLVPYGGAAAASVEAYENVIDALATFYDVSRRAAKVRLIELGYKKAEGVYPFSDGRYLPGYSFNTDCLAKNQTFTISYTDLFKAYSFDKNFREILNTHQFLYIDGHLVLHREKYVSSDAETGKAILTAYALSHMEECCLIFTKGYSYQSKYQGVSHYAQFMHRLPPQDGQVEYSFEMNAHNRNLIQQIENAENRTRKIRKYADSLGETLVALQKEKHLSNKELSDASLVGEKTIQRIRNEEEYRPTLQTVLGLCFGLQLPPPEAEMFLEKAGFNLNRRYRDEYIYKCILAACTENSIFEVNEMLEKNGLQPLGSDPEISYSNYPGKRKSG</sequence>
<dbReference type="InterPro" id="IPR002725">
    <property type="entry name" value="YgjP-like_metallopeptidase"/>
</dbReference>
<evidence type="ECO:0000313" key="3">
    <source>
        <dbReference type="Proteomes" id="UP000591071"/>
    </source>
</evidence>
<gene>
    <name evidence="2" type="ORF">HF872_02970</name>
</gene>
<dbReference type="InterPro" id="IPR053136">
    <property type="entry name" value="UTP_pyrophosphatase-like"/>
</dbReference>
<dbReference type="Pfam" id="PF01863">
    <property type="entry name" value="YgjP-like"/>
    <property type="match status" value="1"/>
</dbReference>
<dbReference type="GO" id="GO:0003677">
    <property type="term" value="F:DNA binding"/>
    <property type="evidence" value="ECO:0007669"/>
    <property type="project" value="InterPro"/>
</dbReference>
<name>A0A848BZ23_9FIRM</name>
<dbReference type="InterPro" id="IPR010982">
    <property type="entry name" value="Lambda_DNA-bd_dom_sf"/>
</dbReference>
<dbReference type="CDD" id="cd07344">
    <property type="entry name" value="M48_yhfN_like"/>
    <property type="match status" value="1"/>
</dbReference>
<protein>
    <submittedName>
        <fullName evidence="2">DUF45 domain-containing protein</fullName>
    </submittedName>
</protein>
<reference evidence="2 3" key="1">
    <citation type="submission" date="2020-04" db="EMBL/GenBank/DDBJ databases">
        <authorList>
            <person name="Hitch T.C.A."/>
            <person name="Wylensek D."/>
            <person name="Clavel T."/>
        </authorList>
    </citation>
    <scope>NUCLEOTIDE SEQUENCE [LARGE SCALE GENOMIC DNA]</scope>
    <source>
        <strain evidence="2 3">Oil-RF-744-FAT-WT-6-1</strain>
    </source>
</reference>
<proteinExistence type="predicted"/>
<dbReference type="PANTHER" id="PTHR30399">
    <property type="entry name" value="UNCHARACTERIZED PROTEIN YGJP"/>
    <property type="match status" value="1"/>
</dbReference>
<dbReference type="RefSeq" id="WP_170087221.1">
    <property type="nucleotide sequence ID" value="NZ_JABAFG010000003.1"/>
</dbReference>
<dbReference type="Gene3D" id="1.10.260.40">
    <property type="entry name" value="lambda repressor-like DNA-binding domains"/>
    <property type="match status" value="1"/>
</dbReference>
<evidence type="ECO:0000259" key="1">
    <source>
        <dbReference type="Pfam" id="PF01863"/>
    </source>
</evidence>
<organism evidence="2 3">
    <name type="scientific">Megasphaera hexanoica</name>
    <dbReference type="NCBI Taxonomy" id="1675036"/>
    <lineage>
        <taxon>Bacteria</taxon>
        <taxon>Bacillati</taxon>
        <taxon>Bacillota</taxon>
        <taxon>Negativicutes</taxon>
        <taxon>Veillonellales</taxon>
        <taxon>Veillonellaceae</taxon>
        <taxon>Megasphaera</taxon>
    </lineage>
</organism>
<dbReference type="PANTHER" id="PTHR30399:SF1">
    <property type="entry name" value="UTP PYROPHOSPHATASE"/>
    <property type="match status" value="1"/>
</dbReference>
<dbReference type="Gene3D" id="3.30.2010.10">
    <property type="entry name" value="Metalloproteases ('zincins'), catalytic domain"/>
    <property type="match status" value="1"/>
</dbReference>
<dbReference type="EMBL" id="JABAFG010000003">
    <property type="protein sequence ID" value="NME27593.1"/>
    <property type="molecule type" value="Genomic_DNA"/>
</dbReference>